<dbReference type="GO" id="GO:0043235">
    <property type="term" value="C:receptor complex"/>
    <property type="evidence" value="ECO:0007669"/>
    <property type="project" value="TreeGrafter"/>
</dbReference>
<name>A0A8H6YRF5_9AGAR</name>
<evidence type="ECO:0000259" key="1">
    <source>
        <dbReference type="PROSITE" id="PS50011"/>
    </source>
</evidence>
<dbReference type="GO" id="GO:0004714">
    <property type="term" value="F:transmembrane receptor protein tyrosine kinase activity"/>
    <property type="evidence" value="ECO:0007669"/>
    <property type="project" value="TreeGrafter"/>
</dbReference>
<accession>A0A8H6YRF5</accession>
<feature type="domain" description="Protein kinase" evidence="1">
    <location>
        <begin position="1"/>
        <end position="156"/>
    </location>
</feature>
<proteinExistence type="predicted"/>
<keyword evidence="2" id="KW-0808">Transferase</keyword>
<dbReference type="InterPro" id="IPR001245">
    <property type="entry name" value="Ser-Thr/Tyr_kinase_cat_dom"/>
</dbReference>
<dbReference type="InterPro" id="IPR000719">
    <property type="entry name" value="Prot_kinase_dom"/>
</dbReference>
<keyword evidence="3" id="KW-1185">Reference proteome</keyword>
<dbReference type="SUPFAM" id="SSF56112">
    <property type="entry name" value="Protein kinase-like (PK-like)"/>
    <property type="match status" value="1"/>
</dbReference>
<dbReference type="EMBL" id="JACAZI010000003">
    <property type="protein sequence ID" value="KAF7365850.1"/>
    <property type="molecule type" value="Genomic_DNA"/>
</dbReference>
<evidence type="ECO:0000313" key="2">
    <source>
        <dbReference type="EMBL" id="KAF7365850.1"/>
    </source>
</evidence>
<dbReference type="GO" id="GO:0005886">
    <property type="term" value="C:plasma membrane"/>
    <property type="evidence" value="ECO:0007669"/>
    <property type="project" value="TreeGrafter"/>
</dbReference>
<protein>
    <submittedName>
        <fullName evidence="2">Kinase-like protein</fullName>
    </submittedName>
</protein>
<dbReference type="OrthoDB" id="4062651at2759"/>
<dbReference type="GO" id="GO:0005524">
    <property type="term" value="F:ATP binding"/>
    <property type="evidence" value="ECO:0007669"/>
    <property type="project" value="InterPro"/>
</dbReference>
<gene>
    <name evidence="2" type="ORF">MVEN_00459300</name>
</gene>
<keyword evidence="2" id="KW-0418">Kinase</keyword>
<dbReference type="InterPro" id="IPR050122">
    <property type="entry name" value="RTK"/>
</dbReference>
<comment type="caution">
    <text evidence="2">The sequence shown here is derived from an EMBL/GenBank/DDBJ whole genome shotgun (WGS) entry which is preliminary data.</text>
</comment>
<dbReference type="Proteomes" id="UP000620124">
    <property type="component" value="Unassembled WGS sequence"/>
</dbReference>
<dbReference type="InterPro" id="IPR011009">
    <property type="entry name" value="Kinase-like_dom_sf"/>
</dbReference>
<dbReference type="Gene3D" id="1.10.510.10">
    <property type="entry name" value="Transferase(Phosphotransferase) domain 1"/>
    <property type="match status" value="1"/>
</dbReference>
<organism evidence="2 3">
    <name type="scientific">Mycena venus</name>
    <dbReference type="NCBI Taxonomy" id="2733690"/>
    <lineage>
        <taxon>Eukaryota</taxon>
        <taxon>Fungi</taxon>
        <taxon>Dikarya</taxon>
        <taxon>Basidiomycota</taxon>
        <taxon>Agaricomycotina</taxon>
        <taxon>Agaricomycetes</taxon>
        <taxon>Agaricomycetidae</taxon>
        <taxon>Agaricales</taxon>
        <taxon>Marasmiineae</taxon>
        <taxon>Mycenaceae</taxon>
        <taxon>Mycena</taxon>
    </lineage>
</organism>
<dbReference type="Pfam" id="PF07714">
    <property type="entry name" value="PK_Tyr_Ser-Thr"/>
    <property type="match status" value="1"/>
</dbReference>
<sequence length="156" mass="17299">MPLGSVLKYMADHSPSATYAIELLCDVVEGLKYLHSENIVHGDLCGRNVLIDENGVARLTDFGLASLIESDTSIKSSTRSGSTRWMAPELLLPPPGSAFRRTPESDVWAFGCICCEVWQLIFMFQCHLIVESQDLVRGRGPISAYCHRYGINPRPL</sequence>
<dbReference type="PROSITE" id="PS50011">
    <property type="entry name" value="PROTEIN_KINASE_DOM"/>
    <property type="match status" value="1"/>
</dbReference>
<evidence type="ECO:0000313" key="3">
    <source>
        <dbReference type="Proteomes" id="UP000620124"/>
    </source>
</evidence>
<reference evidence="2" key="1">
    <citation type="submission" date="2020-05" db="EMBL/GenBank/DDBJ databases">
        <title>Mycena genomes resolve the evolution of fungal bioluminescence.</title>
        <authorList>
            <person name="Tsai I.J."/>
        </authorList>
    </citation>
    <scope>NUCLEOTIDE SEQUENCE</scope>
    <source>
        <strain evidence="2">CCC161011</strain>
    </source>
</reference>
<dbReference type="PANTHER" id="PTHR24416:SF611">
    <property type="entry name" value="TYROSINE-PROTEIN KINASE TRANSMEMBRANE RECEPTOR ROR"/>
    <property type="match status" value="1"/>
</dbReference>
<dbReference type="AlphaFoldDB" id="A0A8H6YRF5"/>
<dbReference type="PANTHER" id="PTHR24416">
    <property type="entry name" value="TYROSINE-PROTEIN KINASE RECEPTOR"/>
    <property type="match status" value="1"/>
</dbReference>
<dbReference type="PROSITE" id="PS00109">
    <property type="entry name" value="PROTEIN_KINASE_TYR"/>
    <property type="match status" value="1"/>
</dbReference>
<dbReference type="GO" id="GO:0007169">
    <property type="term" value="P:cell surface receptor protein tyrosine kinase signaling pathway"/>
    <property type="evidence" value="ECO:0007669"/>
    <property type="project" value="TreeGrafter"/>
</dbReference>
<dbReference type="InterPro" id="IPR008266">
    <property type="entry name" value="Tyr_kinase_AS"/>
</dbReference>